<organism evidence="2 3">
    <name type="scientific">Mycena indigotica</name>
    <dbReference type="NCBI Taxonomy" id="2126181"/>
    <lineage>
        <taxon>Eukaryota</taxon>
        <taxon>Fungi</taxon>
        <taxon>Dikarya</taxon>
        <taxon>Basidiomycota</taxon>
        <taxon>Agaricomycotina</taxon>
        <taxon>Agaricomycetes</taxon>
        <taxon>Agaricomycetidae</taxon>
        <taxon>Agaricales</taxon>
        <taxon>Marasmiineae</taxon>
        <taxon>Mycenaceae</taxon>
        <taxon>Mycena</taxon>
    </lineage>
</organism>
<dbReference type="Proteomes" id="UP000636479">
    <property type="component" value="Unassembled WGS sequence"/>
</dbReference>
<proteinExistence type="predicted"/>
<sequence>MALFTGHEDRRFLSAPQEPGYSVFADLSPTLLPTYDIDPFNEASSGVSDNFAYSNLSLNHSFDVPLNCDFDLAALNITIPAELQYLLLPDHEPLLQPPHDATVDSDLLAEGDQSTPASSPNSETANANAMTPDNALFPTDPSSPTPDQKATCIHFPSPEKISLHEKNRLHLEGLERYTHHLLDVCQKNNVQPVPCQQQVQHYDLSRDALKTMLLYLETEQQSLKRQIKEEQIRSERLDLRLAMLH</sequence>
<evidence type="ECO:0000313" key="3">
    <source>
        <dbReference type="Proteomes" id="UP000636479"/>
    </source>
</evidence>
<name>A0A8H6SXB0_9AGAR</name>
<dbReference type="EMBL" id="JACAZF010000004">
    <property type="protein sequence ID" value="KAF7306983.1"/>
    <property type="molecule type" value="Genomic_DNA"/>
</dbReference>
<gene>
    <name evidence="2" type="ORF">MIND_00491100</name>
</gene>
<dbReference type="RefSeq" id="XP_037222002.1">
    <property type="nucleotide sequence ID" value="XM_037361710.1"/>
</dbReference>
<feature type="compositionally biased region" description="Polar residues" evidence="1">
    <location>
        <begin position="112"/>
        <end position="131"/>
    </location>
</feature>
<dbReference type="GeneID" id="59344226"/>
<evidence type="ECO:0000313" key="2">
    <source>
        <dbReference type="EMBL" id="KAF7306983.1"/>
    </source>
</evidence>
<protein>
    <submittedName>
        <fullName evidence="2">Uncharacterized protein</fullName>
    </submittedName>
</protein>
<dbReference type="AlphaFoldDB" id="A0A8H6SXB0"/>
<comment type="caution">
    <text evidence="2">The sequence shown here is derived from an EMBL/GenBank/DDBJ whole genome shotgun (WGS) entry which is preliminary data.</text>
</comment>
<evidence type="ECO:0000256" key="1">
    <source>
        <dbReference type="SAM" id="MobiDB-lite"/>
    </source>
</evidence>
<accession>A0A8H6SXB0</accession>
<feature type="region of interest" description="Disordered" evidence="1">
    <location>
        <begin position="110"/>
        <end position="149"/>
    </location>
</feature>
<reference evidence="2" key="1">
    <citation type="submission" date="2020-05" db="EMBL/GenBank/DDBJ databases">
        <title>Mycena genomes resolve the evolution of fungal bioluminescence.</title>
        <authorList>
            <person name="Tsai I.J."/>
        </authorList>
    </citation>
    <scope>NUCLEOTIDE SEQUENCE</scope>
    <source>
        <strain evidence="2">171206Taipei</strain>
    </source>
</reference>
<keyword evidence="3" id="KW-1185">Reference proteome</keyword>